<protein>
    <submittedName>
        <fullName evidence="5">Alpha/beta hydrolase</fullName>
    </submittedName>
</protein>
<dbReference type="RefSeq" id="WP_132409799.1">
    <property type="nucleotide sequence ID" value="NZ_SMKA01000114.1"/>
</dbReference>
<evidence type="ECO:0000256" key="3">
    <source>
        <dbReference type="SAM" id="SignalP"/>
    </source>
</evidence>
<dbReference type="Proteomes" id="UP000295075">
    <property type="component" value="Unassembled WGS sequence"/>
</dbReference>
<name>A0A4R4PUK4_9ACTN</name>
<dbReference type="InterPro" id="IPR029058">
    <property type="entry name" value="AB_hydrolase_fold"/>
</dbReference>
<feature type="domain" description="BD-FAE-like" evidence="4">
    <location>
        <begin position="113"/>
        <end position="328"/>
    </location>
</feature>
<dbReference type="PANTHER" id="PTHR48081:SF13">
    <property type="entry name" value="ALPHA_BETA HYDROLASE"/>
    <property type="match status" value="1"/>
</dbReference>
<dbReference type="PROSITE" id="PS51257">
    <property type="entry name" value="PROKAR_LIPOPROTEIN"/>
    <property type="match status" value="1"/>
</dbReference>
<accession>A0A4R4PUK4</accession>
<keyword evidence="3" id="KW-0732">Signal</keyword>
<dbReference type="GO" id="GO:0016787">
    <property type="term" value="F:hydrolase activity"/>
    <property type="evidence" value="ECO:0007669"/>
    <property type="project" value="UniProtKB-KW"/>
</dbReference>
<evidence type="ECO:0000259" key="4">
    <source>
        <dbReference type="Pfam" id="PF20434"/>
    </source>
</evidence>
<keyword evidence="1 5" id="KW-0378">Hydrolase</keyword>
<feature type="signal peptide" evidence="3">
    <location>
        <begin position="1"/>
        <end position="27"/>
    </location>
</feature>
<evidence type="ECO:0000256" key="1">
    <source>
        <dbReference type="ARBA" id="ARBA00022801"/>
    </source>
</evidence>
<evidence type="ECO:0000256" key="2">
    <source>
        <dbReference type="SAM" id="MobiDB-lite"/>
    </source>
</evidence>
<sequence>MRTRTIIGLLATVTLTGGALVACSSSADTSDGSTTGTAACPQATVNPPGGNPPAGGAAGPTFAKTVAPSDTSTSTVIDGSGPEIQCGRTPLKATNDIVYDSPTSGGRQVPLKLDLQVPLTAGAKPLVVYLTGGQFSNASKAGNLDQRTYVAEQGYAVAGIEYRTVRNGATYKEIVADVKSAIRFLRAHAAEYGIDPAKVAVWGQSAGGYLAAMTGVTNGRAEFEGTGNPGQSSDVQAVVDEFGPADIAKIAADFDAAAQKSNHTPGNALAQVIFGAGTKLSVEDEPAVTKGADPATYVGASDPSFLFLHGSADQLVSPSQTLTLHNALRAEGADTTRYVVQGGNHGDLSLMTGDTNAANQWSSQQVMGNIVSFLAKHLG</sequence>
<feature type="region of interest" description="Disordered" evidence="2">
    <location>
        <begin position="25"/>
        <end position="61"/>
    </location>
</feature>
<dbReference type="PANTHER" id="PTHR48081">
    <property type="entry name" value="AB HYDROLASE SUPERFAMILY PROTEIN C4A8.06C"/>
    <property type="match status" value="1"/>
</dbReference>
<dbReference type="InterPro" id="IPR050300">
    <property type="entry name" value="GDXG_lipolytic_enzyme"/>
</dbReference>
<dbReference type="Gene3D" id="3.40.50.1820">
    <property type="entry name" value="alpha/beta hydrolase"/>
    <property type="match status" value="1"/>
</dbReference>
<keyword evidence="6" id="KW-1185">Reference proteome</keyword>
<dbReference type="InterPro" id="IPR049492">
    <property type="entry name" value="BD-FAE-like_dom"/>
</dbReference>
<dbReference type="EMBL" id="SMKA01000114">
    <property type="protein sequence ID" value="TDC26068.1"/>
    <property type="molecule type" value="Genomic_DNA"/>
</dbReference>
<reference evidence="5 6" key="1">
    <citation type="submission" date="2019-03" db="EMBL/GenBank/DDBJ databases">
        <title>Draft genome sequences of novel Actinobacteria.</title>
        <authorList>
            <person name="Sahin N."/>
            <person name="Ay H."/>
            <person name="Saygin H."/>
        </authorList>
    </citation>
    <scope>NUCLEOTIDE SEQUENCE [LARGE SCALE GENOMIC DNA]</scope>
    <source>
        <strain evidence="5 6">JCM 30547</strain>
    </source>
</reference>
<organism evidence="5 6">
    <name type="scientific">Kribbella albertanoniae</name>
    <dbReference type="NCBI Taxonomy" id="1266829"/>
    <lineage>
        <taxon>Bacteria</taxon>
        <taxon>Bacillati</taxon>
        <taxon>Actinomycetota</taxon>
        <taxon>Actinomycetes</taxon>
        <taxon>Propionibacteriales</taxon>
        <taxon>Kribbellaceae</taxon>
        <taxon>Kribbella</taxon>
    </lineage>
</organism>
<feature type="chain" id="PRO_5020607826" evidence="3">
    <location>
        <begin position="28"/>
        <end position="379"/>
    </location>
</feature>
<evidence type="ECO:0000313" key="5">
    <source>
        <dbReference type="EMBL" id="TDC26068.1"/>
    </source>
</evidence>
<proteinExistence type="predicted"/>
<gene>
    <name evidence="5" type="ORF">E1261_23135</name>
</gene>
<dbReference type="SUPFAM" id="SSF53474">
    <property type="entry name" value="alpha/beta-Hydrolases"/>
    <property type="match status" value="1"/>
</dbReference>
<feature type="compositionally biased region" description="Low complexity" evidence="2">
    <location>
        <begin position="25"/>
        <end position="40"/>
    </location>
</feature>
<dbReference type="Pfam" id="PF20434">
    <property type="entry name" value="BD-FAE"/>
    <property type="match status" value="1"/>
</dbReference>
<dbReference type="AlphaFoldDB" id="A0A4R4PUK4"/>
<comment type="caution">
    <text evidence="5">The sequence shown here is derived from an EMBL/GenBank/DDBJ whole genome shotgun (WGS) entry which is preliminary data.</text>
</comment>
<dbReference type="OrthoDB" id="9803828at2"/>
<evidence type="ECO:0000313" key="6">
    <source>
        <dbReference type="Proteomes" id="UP000295075"/>
    </source>
</evidence>